<dbReference type="SUPFAM" id="SSF81301">
    <property type="entry name" value="Nucleotidyltransferase"/>
    <property type="match status" value="1"/>
</dbReference>
<feature type="domain" description="ACT" evidence="8">
    <location>
        <begin position="806"/>
        <end position="882"/>
    </location>
</feature>
<dbReference type="InterPro" id="IPR002934">
    <property type="entry name" value="Polymerase_NTP_transf_dom"/>
</dbReference>
<dbReference type="EMBL" id="NEVS01000004">
    <property type="protein sequence ID" value="OZI60341.1"/>
    <property type="molecule type" value="Genomic_DNA"/>
</dbReference>
<dbReference type="CDD" id="cd05401">
    <property type="entry name" value="NT_GlnE_GlnD_like"/>
    <property type="match status" value="1"/>
</dbReference>
<comment type="caution">
    <text evidence="10">The sequence shown here is derived from an EMBL/GenBank/DDBJ whole genome shotgun (WGS) entry which is preliminary data.</text>
</comment>
<evidence type="ECO:0000256" key="6">
    <source>
        <dbReference type="ARBA" id="ARBA00023268"/>
    </source>
</evidence>
<dbReference type="Gene3D" id="3.30.70.260">
    <property type="match status" value="1"/>
</dbReference>
<comment type="function">
    <text evidence="7">Modifies, by uridylylation and deuridylylation, the PII regulatory proteins (GlnB and homologs), in response to the nitrogen status of the cell that GlnD senses through the glutamine level. Under low glutamine levels, catalyzes the conversion of the PII proteins and UTP to PII-UMP and PPi, while under higher glutamine levels, GlnD hydrolyzes PII-UMP to PII and UMP (deuridylylation). Thus, controls uridylylation state and activity of the PII proteins, and plays an important role in the regulation of nitrogen metabolism.</text>
</comment>
<evidence type="ECO:0000256" key="4">
    <source>
        <dbReference type="ARBA" id="ARBA00022801"/>
    </source>
</evidence>
<evidence type="ECO:0000259" key="8">
    <source>
        <dbReference type="PROSITE" id="PS51671"/>
    </source>
</evidence>
<dbReference type="PROSITE" id="PS51831">
    <property type="entry name" value="HD"/>
    <property type="match status" value="1"/>
</dbReference>
<dbReference type="HAMAP" id="MF_00277">
    <property type="entry name" value="PII_uridylyl_transf"/>
    <property type="match status" value="1"/>
</dbReference>
<evidence type="ECO:0000256" key="2">
    <source>
        <dbReference type="ARBA" id="ARBA00022695"/>
    </source>
</evidence>
<keyword evidence="11" id="KW-1185">Reference proteome</keyword>
<dbReference type="SUPFAM" id="SSF55021">
    <property type="entry name" value="ACT-like"/>
    <property type="match status" value="2"/>
</dbReference>
<sequence>MSTQAEPSFAPSADTAVADLAALRARMRARREAAIAAFREHERPDPLLHELRRITDQTLRDLIKQCPLPPGAVLAAVGGYGRGELYPHSDVDLLILLPHRPSPDEESAIERLVAALWDLGLEPGHSVRTIADCEREADADITVETALLESRWLAGNRALMKTFDAAMRARLDPAVFFRAKRAEMQQRHARYQDTPYALEPNCKESPGGLRDLQVIMWMARAAGFGESWREIARAGLLTESEARGLRRAEQAFKRLRIELHLMSKRREDRVLFDLQPALAEVYGIKATATRRASELMMQRYYWAARLVTQLNSILVQNIEERLFPRPASDARDIDDDFRSLHDRLDIIRDDAFERNPTLLLRAFLVMQQHPHLKGMSARTVRAIWHARHRIDAQFRRNPVNRRLFLQILQQPSGIVHELRRMTMLNILPRYLPVFRRIVGQMQHDLFHVYTVDQHTLTVIRNLRRFTMPEHAQEYPFASQLISELDHHWLLYVAALFHDIAKGRGGDHSELGAREVRKFAHEHGLSPEDAELVEFLVRQHLLMSTVAQKRDLSDPEVVREFAASVKDERHLTALYLLTVADIRGTSPKVWNAWKGKLLEDLYRLTLGALGGAHHDASTVLNHRKAEAARLTRLAGLRDDAREAFWKQLDVAYFLRHDASDIAWHTRHLYHQPAPEHAVVKARPTEQSEGLQIMVYTRDAPDLFAAICGYFDAKSLSIQDARIHTTRHGWALDSFIVLLPDGASDLRAQAALVEHELAVRLKDPRTFSQAGTTRTAPYARSRQSRMSRVFPVPPQAELQPDERSKSWRLSVTATDRPGLLHALARVFVEHGVNLQMAKVMTLGDRVEDVFIIEGEALERPRTQMQFERAILDALAGDGTQRAAA</sequence>
<evidence type="ECO:0000256" key="5">
    <source>
        <dbReference type="ARBA" id="ARBA00022842"/>
    </source>
</evidence>
<dbReference type="RefSeq" id="WP_094841755.1">
    <property type="nucleotide sequence ID" value="NZ_NEVS01000004.1"/>
</dbReference>
<comment type="catalytic activity">
    <reaction evidence="7">
        <text>[protein-PII]-uridylyl-L-tyrosine + H2O = [protein-PII]-L-tyrosine + UMP + H(+)</text>
        <dbReference type="Rhea" id="RHEA:48600"/>
        <dbReference type="Rhea" id="RHEA-COMP:12147"/>
        <dbReference type="Rhea" id="RHEA-COMP:12148"/>
        <dbReference type="ChEBI" id="CHEBI:15377"/>
        <dbReference type="ChEBI" id="CHEBI:15378"/>
        <dbReference type="ChEBI" id="CHEBI:46858"/>
        <dbReference type="ChEBI" id="CHEBI:57865"/>
        <dbReference type="ChEBI" id="CHEBI:90602"/>
    </reaction>
</comment>
<dbReference type="InterPro" id="IPR003607">
    <property type="entry name" value="HD/PDEase_dom"/>
</dbReference>
<dbReference type="CDD" id="cd00077">
    <property type="entry name" value="HDc"/>
    <property type="match status" value="1"/>
</dbReference>
<dbReference type="SUPFAM" id="SSF81593">
    <property type="entry name" value="Nucleotidyltransferase substrate binding subunit/domain"/>
    <property type="match status" value="1"/>
</dbReference>
<keyword evidence="4 7" id="KW-0378">Hydrolase</keyword>
<dbReference type="EC" id="2.7.7.59" evidence="7"/>
<dbReference type="SUPFAM" id="SSF109604">
    <property type="entry name" value="HD-domain/PDEase-like"/>
    <property type="match status" value="1"/>
</dbReference>
<keyword evidence="3" id="KW-0677">Repeat</keyword>
<dbReference type="AlphaFoldDB" id="A0A261UFG3"/>
<keyword evidence="5 7" id="KW-0460">Magnesium</keyword>
<evidence type="ECO:0000313" key="11">
    <source>
        <dbReference type="Proteomes" id="UP000215767"/>
    </source>
</evidence>
<feature type="domain" description="ACT" evidence="8">
    <location>
        <begin position="690"/>
        <end position="767"/>
    </location>
</feature>
<keyword evidence="6 7" id="KW-0511">Multifunctional enzyme</keyword>
<dbReference type="InterPro" id="IPR043519">
    <property type="entry name" value="NT_sf"/>
</dbReference>
<dbReference type="InterPro" id="IPR006674">
    <property type="entry name" value="HD_domain"/>
</dbReference>
<comment type="activity regulation">
    <text evidence="7">Uridylyltransferase (UTase) activity is inhibited by glutamine, while glutamine activates uridylyl-removing (UR) activity.</text>
</comment>
<dbReference type="InterPro" id="IPR010043">
    <property type="entry name" value="UTase/UR"/>
</dbReference>
<dbReference type="PIRSF" id="PIRSF006288">
    <property type="entry name" value="PII_uridyltransf"/>
    <property type="match status" value="1"/>
</dbReference>
<dbReference type="CDD" id="cd04900">
    <property type="entry name" value="ACT_UUR-like_1"/>
    <property type="match status" value="1"/>
</dbReference>
<dbReference type="Pfam" id="PF01909">
    <property type="entry name" value="NTP_transf_2"/>
    <property type="match status" value="1"/>
</dbReference>
<dbReference type="EC" id="3.1.4.-" evidence="7"/>
<evidence type="ECO:0000256" key="3">
    <source>
        <dbReference type="ARBA" id="ARBA00022737"/>
    </source>
</evidence>
<comment type="caution">
    <text evidence="7">Lacks conserved residue(s) required for the propagation of feature annotation.</text>
</comment>
<dbReference type="Pfam" id="PF01842">
    <property type="entry name" value="ACT"/>
    <property type="match status" value="1"/>
</dbReference>
<evidence type="ECO:0000313" key="10">
    <source>
        <dbReference type="EMBL" id="OZI60341.1"/>
    </source>
</evidence>
<dbReference type="PANTHER" id="PTHR47320">
    <property type="entry name" value="BIFUNCTIONAL URIDYLYLTRANSFERASE/URIDYLYL-REMOVING ENZYME"/>
    <property type="match status" value="1"/>
</dbReference>
<comment type="domain">
    <text evidence="7">Has four distinct domains: an N-terminal nucleotidyltransferase (NT) domain responsible for UTase activity, a central HD domain that encodes UR activity, and two C-terminal ACT domains that seem to have a role in glutamine sensing.</text>
</comment>
<dbReference type="Pfam" id="PF01966">
    <property type="entry name" value="HD"/>
    <property type="match status" value="1"/>
</dbReference>
<name>A0A261UFG3_9BORD</name>
<dbReference type="InterPro" id="IPR002912">
    <property type="entry name" value="ACT_dom"/>
</dbReference>
<dbReference type="Proteomes" id="UP000215767">
    <property type="component" value="Unassembled WGS sequence"/>
</dbReference>
<dbReference type="SMART" id="SM00471">
    <property type="entry name" value="HDc"/>
    <property type="match status" value="1"/>
</dbReference>
<dbReference type="InterPro" id="IPR013546">
    <property type="entry name" value="PII_UdlTrfase/GS_AdlTrfase"/>
</dbReference>
<dbReference type="GO" id="GO:0008081">
    <property type="term" value="F:phosphoric diester hydrolase activity"/>
    <property type="evidence" value="ECO:0007669"/>
    <property type="project" value="UniProtKB-UniRule"/>
</dbReference>
<evidence type="ECO:0000256" key="1">
    <source>
        <dbReference type="ARBA" id="ARBA00022679"/>
    </source>
</evidence>
<dbReference type="Gene3D" id="1.10.3210.10">
    <property type="entry name" value="Hypothetical protein af1432"/>
    <property type="match status" value="1"/>
</dbReference>
<dbReference type="GO" id="GO:0008773">
    <property type="term" value="F:[protein-PII] uridylyltransferase activity"/>
    <property type="evidence" value="ECO:0007669"/>
    <property type="project" value="UniProtKB-UniRule"/>
</dbReference>
<dbReference type="NCBIfam" id="TIGR01693">
    <property type="entry name" value="UTase_glnD"/>
    <property type="match status" value="1"/>
</dbReference>
<dbReference type="Pfam" id="PF08335">
    <property type="entry name" value="GlnD_UR_UTase"/>
    <property type="match status" value="1"/>
</dbReference>
<organism evidence="10 11">
    <name type="scientific">Bordetella genomosp. 11</name>
    <dbReference type="NCBI Taxonomy" id="1416808"/>
    <lineage>
        <taxon>Bacteria</taxon>
        <taxon>Pseudomonadati</taxon>
        <taxon>Pseudomonadota</taxon>
        <taxon>Betaproteobacteria</taxon>
        <taxon>Burkholderiales</taxon>
        <taxon>Alcaligenaceae</taxon>
        <taxon>Bordetella</taxon>
    </lineage>
</organism>
<dbReference type="PANTHER" id="PTHR47320:SF1">
    <property type="entry name" value="BIFUNCTIONAL URIDYLYLTRANSFERASE_URIDYLYL-REMOVING ENZYME"/>
    <property type="match status" value="1"/>
</dbReference>
<feature type="region of interest" description="Uridylyltransferase" evidence="7">
    <location>
        <begin position="1"/>
        <end position="332"/>
    </location>
</feature>
<dbReference type="InterPro" id="IPR045865">
    <property type="entry name" value="ACT-like_dom_sf"/>
</dbReference>
<accession>A0A261UFG3</accession>
<dbReference type="OrthoDB" id="9758038at2"/>
<comment type="cofactor">
    <cofactor evidence="7">
        <name>Mg(2+)</name>
        <dbReference type="ChEBI" id="CHEBI:18420"/>
    </cofactor>
</comment>
<dbReference type="NCBIfam" id="NF002837">
    <property type="entry name" value="PRK03059.1"/>
    <property type="match status" value="1"/>
</dbReference>
<proteinExistence type="inferred from homology"/>
<reference evidence="11" key="1">
    <citation type="submission" date="2017-05" db="EMBL/GenBank/DDBJ databases">
        <title>Complete and WGS of Bordetella genogroups.</title>
        <authorList>
            <person name="Spilker T."/>
            <person name="Lipuma J."/>
        </authorList>
    </citation>
    <scope>NUCLEOTIDE SEQUENCE [LARGE SCALE GENOMIC DNA]</scope>
    <source>
        <strain evidence="11">AU8856</strain>
    </source>
</reference>
<dbReference type="PROSITE" id="PS51671">
    <property type="entry name" value="ACT"/>
    <property type="match status" value="2"/>
</dbReference>
<comment type="similarity">
    <text evidence="7">Belongs to the GlnD family.</text>
</comment>
<gene>
    <name evidence="7" type="primary">glnD</name>
    <name evidence="10" type="ORF">CAL28_12960</name>
</gene>
<evidence type="ECO:0000256" key="7">
    <source>
        <dbReference type="HAMAP-Rule" id="MF_00277"/>
    </source>
</evidence>
<dbReference type="CDD" id="cd04899">
    <property type="entry name" value="ACT_ACR-UUR-like_2"/>
    <property type="match status" value="1"/>
</dbReference>
<keyword evidence="2 7" id="KW-0548">Nucleotidyltransferase</keyword>
<comment type="catalytic activity">
    <reaction evidence="7">
        <text>[protein-PII]-L-tyrosine + UTP = [protein-PII]-uridylyl-L-tyrosine + diphosphate</text>
        <dbReference type="Rhea" id="RHEA:13673"/>
        <dbReference type="Rhea" id="RHEA-COMP:12147"/>
        <dbReference type="Rhea" id="RHEA-COMP:12148"/>
        <dbReference type="ChEBI" id="CHEBI:33019"/>
        <dbReference type="ChEBI" id="CHEBI:46398"/>
        <dbReference type="ChEBI" id="CHEBI:46858"/>
        <dbReference type="ChEBI" id="CHEBI:90602"/>
        <dbReference type="EC" id="2.7.7.59"/>
    </reaction>
</comment>
<evidence type="ECO:0000259" key="9">
    <source>
        <dbReference type="PROSITE" id="PS51831"/>
    </source>
</evidence>
<keyword evidence="1 7" id="KW-0808">Transferase</keyword>
<feature type="domain" description="HD" evidence="9">
    <location>
        <begin position="451"/>
        <end position="573"/>
    </location>
</feature>
<protein>
    <recommendedName>
        <fullName evidence="7">Bifunctional uridylyltransferase/uridylyl-removing enzyme</fullName>
        <shortName evidence="7">UTase/UR</shortName>
    </recommendedName>
    <alternativeName>
        <fullName evidence="7">Bifunctional [protein-PII] modification enzyme</fullName>
    </alternativeName>
    <alternativeName>
        <fullName evidence="7">Bifunctional nitrogen sensor protein</fullName>
    </alternativeName>
    <domain>
        <recommendedName>
            <fullName evidence="7">[Protein-PII] uridylyltransferase</fullName>
            <shortName evidence="7">PII uridylyltransferase</shortName>
            <shortName evidence="7">UTase</shortName>
            <ecNumber evidence="7">2.7.7.59</ecNumber>
        </recommendedName>
    </domain>
    <domain>
        <recommendedName>
            <fullName evidence="7">[Protein-PII]-UMP uridylyl-removing enzyme</fullName>
            <shortName evidence="7">UR</shortName>
            <ecNumber evidence="7">3.1.4.-</ecNumber>
        </recommendedName>
    </domain>
</protein>
<dbReference type="GO" id="GO:0006808">
    <property type="term" value="P:regulation of nitrogen utilization"/>
    <property type="evidence" value="ECO:0007669"/>
    <property type="project" value="UniProtKB-UniRule"/>
</dbReference>